<dbReference type="KEGG" id="emo:DM558_03840"/>
<dbReference type="PANTHER" id="PTHR10434:SF64">
    <property type="entry name" value="1-ACYL-SN-GLYCEROL-3-PHOSPHATE ACYLTRANSFERASE-RELATED"/>
    <property type="match status" value="1"/>
</dbReference>
<sequence length="252" mass="28723">MQDSRQRVNFITAIWRVIKLTWHFTLGLLRLCVFNKFYTEADKEAFVQSWSNKLLKLLDIRVIIQGEKPTRFNNTLLVANHISWLDILIIFTVLKPRFVAKKEIASWPIVGMIAKLGDTIFIERENKRSITHVNVLITKALQAGSCIAVFPEGKTSLGVSVEPFKSSLFDSVLHSNGQVLPIALQYLDNATSITTRPSFAGDTTLLRSIWNVLTCYKLTVNISFEQTLPAYQFLDRNSLAVASRQEIIKHWL</sequence>
<protein>
    <submittedName>
        <fullName evidence="7">1-acyl-sn-glycerol-3-phosphate acyltransferase</fullName>
    </submittedName>
</protein>
<dbReference type="EMBL" id="CP029822">
    <property type="protein sequence ID" value="AZS49961.1"/>
    <property type="molecule type" value="Genomic_DNA"/>
</dbReference>
<keyword evidence="5 7" id="KW-0012">Acyltransferase</keyword>
<dbReference type="Proteomes" id="UP000273143">
    <property type="component" value="Chromosome"/>
</dbReference>
<dbReference type="GO" id="GO:0003841">
    <property type="term" value="F:1-acylglycerol-3-phosphate O-acyltransferase activity"/>
    <property type="evidence" value="ECO:0007669"/>
    <property type="project" value="TreeGrafter"/>
</dbReference>
<dbReference type="CDD" id="cd07989">
    <property type="entry name" value="LPLAT_AGPAT-like"/>
    <property type="match status" value="1"/>
</dbReference>
<proteinExistence type="predicted"/>
<dbReference type="InterPro" id="IPR002123">
    <property type="entry name" value="Plipid/glycerol_acylTrfase"/>
</dbReference>
<evidence type="ECO:0000313" key="8">
    <source>
        <dbReference type="Proteomes" id="UP000273143"/>
    </source>
</evidence>
<evidence type="ECO:0000256" key="1">
    <source>
        <dbReference type="ARBA" id="ARBA00005189"/>
    </source>
</evidence>
<evidence type="ECO:0000256" key="4">
    <source>
        <dbReference type="ARBA" id="ARBA00023098"/>
    </source>
</evidence>
<keyword evidence="8" id="KW-1185">Reference proteome</keyword>
<accession>A0A3Q9JLT3</accession>
<evidence type="ECO:0000259" key="6">
    <source>
        <dbReference type="SMART" id="SM00563"/>
    </source>
</evidence>
<evidence type="ECO:0000256" key="2">
    <source>
        <dbReference type="ARBA" id="ARBA00022516"/>
    </source>
</evidence>
<name>A0A3Q9JLT3_9GAMM</name>
<feature type="domain" description="Phospholipid/glycerol acyltransferase" evidence="6">
    <location>
        <begin position="75"/>
        <end position="187"/>
    </location>
</feature>
<keyword evidence="3 7" id="KW-0808">Transferase</keyword>
<evidence type="ECO:0000313" key="7">
    <source>
        <dbReference type="EMBL" id="AZS49961.1"/>
    </source>
</evidence>
<evidence type="ECO:0000256" key="3">
    <source>
        <dbReference type="ARBA" id="ARBA00022679"/>
    </source>
</evidence>
<keyword evidence="2" id="KW-0444">Lipid biosynthesis</keyword>
<organism evidence="7 8">
    <name type="scientific">Entomomonas moraniae</name>
    <dbReference type="NCBI Taxonomy" id="2213226"/>
    <lineage>
        <taxon>Bacteria</taxon>
        <taxon>Pseudomonadati</taxon>
        <taxon>Pseudomonadota</taxon>
        <taxon>Gammaproteobacteria</taxon>
        <taxon>Pseudomonadales</taxon>
        <taxon>Pseudomonadaceae</taxon>
        <taxon>Entomomonas</taxon>
    </lineage>
</organism>
<dbReference type="SUPFAM" id="SSF69593">
    <property type="entry name" value="Glycerol-3-phosphate (1)-acyltransferase"/>
    <property type="match status" value="1"/>
</dbReference>
<dbReference type="GO" id="GO:0006654">
    <property type="term" value="P:phosphatidic acid biosynthetic process"/>
    <property type="evidence" value="ECO:0007669"/>
    <property type="project" value="TreeGrafter"/>
</dbReference>
<dbReference type="PANTHER" id="PTHR10434">
    <property type="entry name" value="1-ACYL-SN-GLYCEROL-3-PHOSPHATE ACYLTRANSFERASE"/>
    <property type="match status" value="1"/>
</dbReference>
<gene>
    <name evidence="7" type="ORF">DM558_03840</name>
</gene>
<dbReference type="SMART" id="SM00563">
    <property type="entry name" value="PlsC"/>
    <property type="match status" value="1"/>
</dbReference>
<comment type="pathway">
    <text evidence="1">Lipid metabolism.</text>
</comment>
<reference evidence="8" key="1">
    <citation type="submission" date="2018-06" db="EMBL/GenBank/DDBJ databases">
        <title>Complete genome of Pseudomonas insecticola strain QZS01.</title>
        <authorList>
            <person name="Wang J."/>
            <person name="Su Q."/>
        </authorList>
    </citation>
    <scope>NUCLEOTIDE SEQUENCE [LARGE SCALE GENOMIC DNA]</scope>
    <source>
        <strain evidence="8">QZS01</strain>
    </source>
</reference>
<dbReference type="Pfam" id="PF01553">
    <property type="entry name" value="Acyltransferase"/>
    <property type="match status" value="1"/>
</dbReference>
<dbReference type="RefSeq" id="WP_127162130.1">
    <property type="nucleotide sequence ID" value="NZ_CP029822.1"/>
</dbReference>
<dbReference type="AlphaFoldDB" id="A0A3Q9JLT3"/>
<keyword evidence="4" id="KW-0443">Lipid metabolism</keyword>
<evidence type="ECO:0000256" key="5">
    <source>
        <dbReference type="ARBA" id="ARBA00023315"/>
    </source>
</evidence>